<proteinExistence type="predicted"/>
<organism evidence="1 2">
    <name type="scientific">Hibiscus trionum</name>
    <name type="common">Flower of an hour</name>
    <dbReference type="NCBI Taxonomy" id="183268"/>
    <lineage>
        <taxon>Eukaryota</taxon>
        <taxon>Viridiplantae</taxon>
        <taxon>Streptophyta</taxon>
        <taxon>Embryophyta</taxon>
        <taxon>Tracheophyta</taxon>
        <taxon>Spermatophyta</taxon>
        <taxon>Magnoliopsida</taxon>
        <taxon>eudicotyledons</taxon>
        <taxon>Gunneridae</taxon>
        <taxon>Pentapetalae</taxon>
        <taxon>rosids</taxon>
        <taxon>malvids</taxon>
        <taxon>Malvales</taxon>
        <taxon>Malvaceae</taxon>
        <taxon>Malvoideae</taxon>
        <taxon>Hibiscus</taxon>
    </lineage>
</organism>
<accession>A0A9W7MTN7</accession>
<dbReference type="Proteomes" id="UP001165190">
    <property type="component" value="Unassembled WGS sequence"/>
</dbReference>
<dbReference type="EMBL" id="BSYR01000053">
    <property type="protein sequence ID" value="GMJ08876.1"/>
    <property type="molecule type" value="Genomic_DNA"/>
</dbReference>
<evidence type="ECO:0000313" key="1">
    <source>
        <dbReference type="EMBL" id="GMJ08876.1"/>
    </source>
</evidence>
<evidence type="ECO:0000313" key="2">
    <source>
        <dbReference type="Proteomes" id="UP001165190"/>
    </source>
</evidence>
<comment type="caution">
    <text evidence="1">The sequence shown here is derived from an EMBL/GenBank/DDBJ whole genome shotgun (WGS) entry which is preliminary data.</text>
</comment>
<gene>
    <name evidence="1" type="ORF">HRI_004556800</name>
</gene>
<dbReference type="AlphaFoldDB" id="A0A9W7MTN7"/>
<sequence length="71" mass="8019">MRVDQTKTPNALSFNLKPSNRQPIYEIFKNEPKNQTPKLLSSSISNIALLTAPYQKSVTLLVWVTTNQLST</sequence>
<protein>
    <submittedName>
        <fullName evidence="1">Uncharacterized protein</fullName>
    </submittedName>
</protein>
<reference evidence="1" key="1">
    <citation type="submission" date="2023-05" db="EMBL/GenBank/DDBJ databases">
        <title>Genome and transcriptome analyses reveal genes involved in the formation of fine ridges on petal epidermal cells in Hibiscus trionum.</title>
        <authorList>
            <person name="Koshimizu S."/>
            <person name="Masuda S."/>
            <person name="Ishii T."/>
            <person name="Shirasu K."/>
            <person name="Hoshino A."/>
            <person name="Arita M."/>
        </authorList>
    </citation>
    <scope>NUCLEOTIDE SEQUENCE</scope>
    <source>
        <strain evidence="1">Hamamatsu line</strain>
    </source>
</reference>
<name>A0A9W7MTN7_HIBTR</name>
<keyword evidence="2" id="KW-1185">Reference proteome</keyword>